<dbReference type="GO" id="GO:0008270">
    <property type="term" value="F:zinc ion binding"/>
    <property type="evidence" value="ECO:0007669"/>
    <property type="project" value="UniProtKB-KW"/>
</dbReference>
<keyword evidence="1" id="KW-0479">Metal-binding</keyword>
<feature type="compositionally biased region" description="Low complexity" evidence="2">
    <location>
        <begin position="96"/>
        <end position="106"/>
    </location>
</feature>
<name>A0A161HK24_9ASCO</name>
<feature type="domain" description="RING-type" evidence="3">
    <location>
        <begin position="204"/>
        <end position="259"/>
    </location>
</feature>
<keyword evidence="1" id="KW-0863">Zinc-finger</keyword>
<dbReference type="SUPFAM" id="SSF57850">
    <property type="entry name" value="RING/U-box"/>
    <property type="match status" value="1"/>
</dbReference>
<evidence type="ECO:0008006" key="7">
    <source>
        <dbReference type="Google" id="ProtNLM"/>
    </source>
</evidence>
<feature type="compositionally biased region" description="Basic and acidic residues" evidence="2">
    <location>
        <begin position="160"/>
        <end position="174"/>
    </location>
</feature>
<feature type="compositionally biased region" description="Low complexity" evidence="2">
    <location>
        <begin position="55"/>
        <end position="73"/>
    </location>
</feature>
<dbReference type="SUPFAM" id="SSF53300">
    <property type="entry name" value="vWA-like"/>
    <property type="match status" value="1"/>
</dbReference>
<dbReference type="InterPro" id="IPR036465">
    <property type="entry name" value="vWFA_dom_sf"/>
</dbReference>
<dbReference type="EMBL" id="CP014501">
    <property type="protein sequence ID" value="ANB13227.1"/>
    <property type="molecule type" value="Genomic_DNA"/>
</dbReference>
<dbReference type="AlphaFoldDB" id="A0A161HK24"/>
<dbReference type="RefSeq" id="XP_018735704.1">
    <property type="nucleotide sequence ID" value="XM_018878396.1"/>
</dbReference>
<feature type="compositionally biased region" description="Polar residues" evidence="2">
    <location>
        <begin position="1"/>
        <end position="26"/>
    </location>
</feature>
<accession>A0A161HK24</accession>
<dbReference type="Proteomes" id="UP000189580">
    <property type="component" value="Chromosome a"/>
</dbReference>
<feature type="region of interest" description="Disordered" evidence="2">
    <location>
        <begin position="91"/>
        <end position="126"/>
    </location>
</feature>
<feature type="region of interest" description="Disordered" evidence="2">
    <location>
        <begin position="1"/>
        <end position="77"/>
    </location>
</feature>
<feature type="domain" description="VWFA" evidence="4">
    <location>
        <begin position="625"/>
        <end position="802"/>
    </location>
</feature>
<feature type="compositionally biased region" description="Basic and acidic residues" evidence="2">
    <location>
        <begin position="365"/>
        <end position="377"/>
    </location>
</feature>
<dbReference type="GeneID" id="30033319"/>
<keyword evidence="6" id="KW-1185">Reference proteome</keyword>
<dbReference type="PROSITE" id="PS50234">
    <property type="entry name" value="VWFA"/>
    <property type="match status" value="1"/>
</dbReference>
<dbReference type="KEGG" id="slb:AWJ20_1509"/>
<dbReference type="Gene3D" id="3.40.50.410">
    <property type="entry name" value="von Willebrand factor, type A domain"/>
    <property type="match status" value="1"/>
</dbReference>
<protein>
    <recommendedName>
        <fullName evidence="7">RING-type domain-containing protein</fullName>
    </recommendedName>
</protein>
<keyword evidence="1" id="KW-0862">Zinc</keyword>
<dbReference type="OrthoDB" id="299997at2759"/>
<organism evidence="5 6">
    <name type="scientific">Sugiyamaella lignohabitans</name>
    <dbReference type="NCBI Taxonomy" id="796027"/>
    <lineage>
        <taxon>Eukaryota</taxon>
        <taxon>Fungi</taxon>
        <taxon>Dikarya</taxon>
        <taxon>Ascomycota</taxon>
        <taxon>Saccharomycotina</taxon>
        <taxon>Dipodascomycetes</taxon>
        <taxon>Dipodascales</taxon>
        <taxon>Trichomonascaceae</taxon>
        <taxon>Sugiyamaella</taxon>
    </lineage>
</organism>
<evidence type="ECO:0000313" key="5">
    <source>
        <dbReference type="EMBL" id="ANB13227.1"/>
    </source>
</evidence>
<dbReference type="InterPro" id="IPR001841">
    <property type="entry name" value="Znf_RING"/>
</dbReference>
<evidence type="ECO:0000313" key="6">
    <source>
        <dbReference type="Proteomes" id="UP000189580"/>
    </source>
</evidence>
<sequence>MKTCSTNSGSSMNDLLDQESPTTPRFKTSFHPYDEQPKSDPPNFNALFGTSHLIRSSTSSTSSSGGRRTSDGSNASLTTFSRASNFLKFGKSKHNSASSTSTSSSTGNRRIGVKPNSEAKRLSTSSLSSLTALTPIPRSITSFPKVAPLKIAKQKPSIKVNDEPSSIKEKENSGHPDTPPKVIPFIYKATNTPYLANTLVDDRCCFCEDPLQLMLEDEDFVTLLCSHVAHFHCLKYLIDMEFVTPEDLEKGMPACPTCDEIAMPTEKEVYHELIKQRLLEPKFHTYKVDYDEPYRNHTLETIPASPTESDSFDGLIGSPPPLTPSGQSSNVTEGSPDSYLSSPGRPEIGSYEFHTEEDENNYELGSREDRSLSRPDPVKPQFSEPSRPSIAQIPAGNRNTVVLKPLPPGISIDTELEKVAISDSEQYVSCLLTVNVPEDFYTSQLRYKRTPEDLDNGRKVTKRLAKPYMDRNKSDIYRYGALRMYDEFYLSRDLNSWQLMTCYMYPKILVLARDFRDEDDPDVYGQKLRVKGEVLLSEYLRSVSVLTENGTMLHLSMDSQDFPDLYLSSRNPAIIDAWRAALLDPTLQFHIHKDIKSHNEFRRSSLVNTRTFSPVSPISVRPPVDAVLVLPVTGFAVEDLKFPTLRLCVTTLLENMGQFDRLSVILYNSRVGIFRKTDFINQHWSGWKETLRNITPSASDGNKNDLFGALYVCRQLLSTREEPRPVSSVYIVNDSSYFTTEKMPNYEETISYFQTNSVSIHTFGVTINHISDGLAGVSSVTGGTYLYTRDWSELPQSLLSRFKTDQTFTHRRVRINFKPSNRTSITSISGVETAIKAEVLQSIDGSLARNVTKKSFESVDFQTVTLGGLYAGQTRSFLVQISIPPEEIVPKSEDWEQQREMMMELFTAKLSYSGFGEDNGQAEDIDLGVRATANILVYSENGNHGLPSGNEVAEFNQRFSTCSSIYSPTYPRTDMDRDSLYLNNLPPSPLYGDLLITFDLLRAPLFLSCDRHSMRVARRRIQLVAARTLENALLQCATGSPRDAHKSLDECRPILRGIFEVAMTDPQTTQLALETKALLKVLDKDIGVISEKILRPIAFASDVRNWVIQTIGVLRSQKAFTLRSPIEEMFYFPQDTPITKDVSEGYSLQVV</sequence>
<feature type="compositionally biased region" description="Polar residues" evidence="2">
    <location>
        <begin position="324"/>
        <end position="341"/>
    </location>
</feature>
<evidence type="ECO:0000256" key="2">
    <source>
        <dbReference type="SAM" id="MobiDB-lite"/>
    </source>
</evidence>
<dbReference type="InterPro" id="IPR002035">
    <property type="entry name" value="VWF_A"/>
</dbReference>
<evidence type="ECO:0000256" key="1">
    <source>
        <dbReference type="PROSITE-ProRule" id="PRU00175"/>
    </source>
</evidence>
<reference evidence="5 6" key="1">
    <citation type="submission" date="2016-02" db="EMBL/GenBank/DDBJ databases">
        <title>Complete genome sequence and transcriptome regulation of the pentose utilising yeast Sugiyamaella lignohabitans.</title>
        <authorList>
            <person name="Bellasio M."/>
            <person name="Peymann A."/>
            <person name="Valli M."/>
            <person name="Sipitzky M."/>
            <person name="Graf A."/>
            <person name="Sauer M."/>
            <person name="Marx H."/>
            <person name="Mattanovich D."/>
        </authorList>
    </citation>
    <scope>NUCLEOTIDE SEQUENCE [LARGE SCALE GENOMIC DNA]</scope>
    <source>
        <strain evidence="5 6">CBS 10342</strain>
    </source>
</reference>
<feature type="region of interest" description="Disordered" evidence="2">
    <location>
        <begin position="154"/>
        <end position="181"/>
    </location>
</feature>
<proteinExistence type="predicted"/>
<feature type="region of interest" description="Disordered" evidence="2">
    <location>
        <begin position="300"/>
        <end position="394"/>
    </location>
</feature>
<evidence type="ECO:0000259" key="4">
    <source>
        <dbReference type="PROSITE" id="PS50234"/>
    </source>
</evidence>
<dbReference type="PROSITE" id="PS50089">
    <property type="entry name" value="ZF_RING_2"/>
    <property type="match status" value="1"/>
</dbReference>
<gene>
    <name evidence="5" type="ORF">AWJ20_1509</name>
</gene>
<evidence type="ECO:0000259" key="3">
    <source>
        <dbReference type="PROSITE" id="PS50089"/>
    </source>
</evidence>